<dbReference type="PANTHER" id="PTHR41913:SF1">
    <property type="entry name" value="DUF1684 DOMAIN-CONTAINING PROTEIN"/>
    <property type="match status" value="1"/>
</dbReference>
<dbReference type="EMBL" id="JACHIP010000001">
    <property type="protein sequence ID" value="MBB5055504.1"/>
    <property type="molecule type" value="Genomic_DNA"/>
</dbReference>
<dbReference type="AlphaFoldDB" id="A0A7W8E1U3"/>
<reference evidence="1 2" key="1">
    <citation type="submission" date="2020-08" db="EMBL/GenBank/DDBJ databases">
        <title>Genomic Encyclopedia of Type Strains, Phase IV (KMG-V): Genome sequencing to study the core and pangenomes of soil and plant-associated prokaryotes.</title>
        <authorList>
            <person name="Whitman W."/>
        </authorList>
    </citation>
    <scope>NUCLEOTIDE SEQUENCE [LARGE SCALE GENOMIC DNA]</scope>
    <source>
        <strain evidence="1 2">M8UP14</strain>
    </source>
</reference>
<name>A0A7W8E1U3_9BACT</name>
<dbReference type="Proteomes" id="UP000540989">
    <property type="component" value="Unassembled WGS sequence"/>
</dbReference>
<dbReference type="InterPro" id="IPR012467">
    <property type="entry name" value="DUF1684"/>
</dbReference>
<protein>
    <recommendedName>
        <fullName evidence="3">DUF1684 domain-containing protein</fullName>
    </recommendedName>
</protein>
<evidence type="ECO:0000313" key="1">
    <source>
        <dbReference type="EMBL" id="MBB5055504.1"/>
    </source>
</evidence>
<evidence type="ECO:0000313" key="2">
    <source>
        <dbReference type="Proteomes" id="UP000540989"/>
    </source>
</evidence>
<dbReference type="Pfam" id="PF07920">
    <property type="entry name" value="DUF1684"/>
    <property type="match status" value="1"/>
</dbReference>
<gene>
    <name evidence="1" type="ORF">HDF16_000173</name>
</gene>
<sequence length="297" mass="32210">MRDVRRIAQILTLSTTVVLFAGAVRGQAPDYAQERAQRAQGLTRPYGWFSLIALDWLKPGTSTVGSAKDNSIVLPGAPAHLFTLEQKDGKVMLLKADPSLTDQGKPVGSGAIFGDGEDDAAALTSGTLKMWAIDRGGKRYLRVKDSGAPALKHFHGLSWYAPERQYRVEARWVPYTTPHTLRVLNKLGQITPVKVPGYVEFELDGAKLRLTPMDADKDGLFFVFRDVTAKTTTDGGGRFLSTGAPSAGLDKPGTLVIDFNEAVNPPCAYSPYATCPLASPENRLTVAVKAGEKRYED</sequence>
<accession>A0A7W8E1U3</accession>
<comment type="caution">
    <text evidence="1">The sequence shown here is derived from an EMBL/GenBank/DDBJ whole genome shotgun (WGS) entry which is preliminary data.</text>
</comment>
<dbReference type="RefSeq" id="WP_184213237.1">
    <property type="nucleotide sequence ID" value="NZ_JACHIP010000001.1"/>
</dbReference>
<organism evidence="1 2">
    <name type="scientific">Granulicella aggregans</name>
    <dbReference type="NCBI Taxonomy" id="474949"/>
    <lineage>
        <taxon>Bacteria</taxon>
        <taxon>Pseudomonadati</taxon>
        <taxon>Acidobacteriota</taxon>
        <taxon>Terriglobia</taxon>
        <taxon>Terriglobales</taxon>
        <taxon>Acidobacteriaceae</taxon>
        <taxon>Granulicella</taxon>
    </lineage>
</organism>
<keyword evidence="2" id="KW-1185">Reference proteome</keyword>
<evidence type="ECO:0008006" key="3">
    <source>
        <dbReference type="Google" id="ProtNLM"/>
    </source>
</evidence>
<dbReference type="PANTHER" id="PTHR41913">
    <property type="entry name" value="DUF1684 DOMAIN-CONTAINING PROTEIN"/>
    <property type="match status" value="1"/>
</dbReference>
<proteinExistence type="predicted"/>